<proteinExistence type="predicted"/>
<sequence>MGWLEVRATIDAAIEALDGLAATTAEYSGDADRIGSHIDELYGGSNNELPHTARDHTASAADRAGEAATGYRQAAQLCRDYLAAVDPDGAAGSVTGLAVPAAGGPAKGGHGPAGSPPARQAVSDVSRGRSHVFPEQGPKGLADLTTRDDGIIALRSEWMDAGGHARLRHGGVVTEQQLKDRAMYGKDPVNGSRTDWETGGTHLPVRNATAFTTDSDLVFAEAAVWNSKEGRAVIKDAEANGDFRASVRVPASAIFGPDFRQHVRGQTRIGSENNPQGADPTQFTDTASVMAVYRRENENSPWVAYTCYPKP</sequence>
<organism evidence="2 3">
    <name type="scientific">Actinorhabdospora filicis</name>
    <dbReference type="NCBI Taxonomy" id="1785913"/>
    <lineage>
        <taxon>Bacteria</taxon>
        <taxon>Bacillati</taxon>
        <taxon>Actinomycetota</taxon>
        <taxon>Actinomycetes</taxon>
        <taxon>Micromonosporales</taxon>
        <taxon>Micromonosporaceae</taxon>
        <taxon>Actinorhabdospora</taxon>
    </lineage>
</organism>
<reference evidence="2" key="1">
    <citation type="submission" date="2023-03" db="EMBL/GenBank/DDBJ databases">
        <title>Actinorhabdospora filicis NBRC 111898.</title>
        <authorList>
            <person name="Ichikawa N."/>
            <person name="Sato H."/>
            <person name="Tonouchi N."/>
        </authorList>
    </citation>
    <scope>NUCLEOTIDE SEQUENCE</scope>
    <source>
        <strain evidence="2">NBRC 111898</strain>
    </source>
</reference>
<evidence type="ECO:0000313" key="2">
    <source>
        <dbReference type="EMBL" id="GLZ78555.1"/>
    </source>
</evidence>
<dbReference type="AlphaFoldDB" id="A0A9W6SMD5"/>
<gene>
    <name evidence="2" type="ORF">Afil01_33620</name>
</gene>
<dbReference type="RefSeq" id="WP_285663707.1">
    <property type="nucleotide sequence ID" value="NZ_BSTX01000002.1"/>
</dbReference>
<evidence type="ECO:0000256" key="1">
    <source>
        <dbReference type="SAM" id="MobiDB-lite"/>
    </source>
</evidence>
<feature type="region of interest" description="Disordered" evidence="1">
    <location>
        <begin position="103"/>
        <end position="144"/>
    </location>
</feature>
<accession>A0A9W6SMD5</accession>
<protein>
    <submittedName>
        <fullName evidence="2">Uncharacterized protein</fullName>
    </submittedName>
</protein>
<evidence type="ECO:0000313" key="3">
    <source>
        <dbReference type="Proteomes" id="UP001165079"/>
    </source>
</evidence>
<comment type="caution">
    <text evidence="2">The sequence shown here is derived from an EMBL/GenBank/DDBJ whole genome shotgun (WGS) entry which is preliminary data.</text>
</comment>
<keyword evidence="3" id="KW-1185">Reference proteome</keyword>
<dbReference type="Proteomes" id="UP001165079">
    <property type="component" value="Unassembled WGS sequence"/>
</dbReference>
<dbReference type="EMBL" id="BSTX01000002">
    <property type="protein sequence ID" value="GLZ78555.1"/>
    <property type="molecule type" value="Genomic_DNA"/>
</dbReference>
<name>A0A9W6SMD5_9ACTN</name>